<dbReference type="InterPro" id="IPR021828">
    <property type="entry name" value="GlgE_dom_N/S"/>
</dbReference>
<evidence type="ECO:0000259" key="8">
    <source>
        <dbReference type="SMART" id="SM00642"/>
    </source>
</evidence>
<sequence length="1068" mass="117097">MPDVVPPHAIYHLNPLAAGPLDGWPAQLERIAGLGFDAICLAPPFATAAAASPLLRDPSRLHEALGGGEALPALRRIAEAARGAGLATLLDWAPLRLAADAAPLRARGEWQQPQADLPPDPRRPAGMEAAARLANPLPEGLGLWWQERLAEWAAAGIAGFRCLDPGAAPAGFLARRIAALRERQPGLVFIAWTPGSATAGLGGAGFDLAAPSLPWWDFSSGWWPEEVARLAAIAPLVMAPEEPFGARLAARHPDRRTALRAARRALDFAAATGRSWLVPMGFEFGAVHRARAGARQAEHFAALARSPRLDLTAAIRAANERRAADPFLRSAAVPRRLSAPGAPLAMLREGANNRTIIIANASLARPARLSAGQALGLLDRPGALPPQSLNQGGLALGPGEVRCMTIQEATAVQAPLPDEAGAVAAATSAPRIAIEAVKPAVDDGRFAVKRAVGQTVEVTADIFTDGHGKLAAQLLWRPADEAEWRTEPMAHKVNDIWVAHFLPERVGRHVYAVEAWVDHFEEFRDEIGKKQAAGVPVALERREGLAHLEAALPALPPERRAELQALIDRLPGLDDAAAVEDFLSAPLRALMREADPKAHRLQTQDYPLEAERRAAGFSAWYEVFPRSQSGDANRHGTFDDVIRTLPRVRDMGFDVLYFPPIHPIGKKNRKGRNNTLTPSETDPGSPYAIGSAEGGHEALHPELGSFEDFRRLIAAAADHGLELALDFAIQCSPDHPWLREHPEWFNWRPDGSIRYAENPPKKYEDIVNVEFYAPGAIPSLWLALRDSVLFWVRHGIRLFRVDNPHTKPLPFWEWMIGEVRARAPDAVFLSEAFTRPKVMYRLAKVGFSQSYTYFTWRNAAWEMREYLEELNKAPVSDFFRPHFFVNTPDINPGFLQTSGRPGHLIRAGLAATLSGLWGVYNGFELCEATPLAPGKEEYLDSEKYQIRVWDYDRPGNIVPEITLLNRIRQENPALHTHLGTRFLRSNHEGILTYVKSTPGGENMVLVAVSMDPNQPLETHFELPPGGPFRAEDLVAGGEQVWDGSHRHLRLDPHALPFAIWRLSAADKA</sequence>
<dbReference type="CDD" id="cd11344">
    <property type="entry name" value="AmyAc_GlgE_like"/>
    <property type="match status" value="1"/>
</dbReference>
<protein>
    <recommendedName>
        <fullName evidence="6">Alpha-1,4-glucan:maltose-1-phosphate maltosyltransferase</fullName>
        <shortName evidence="6">GMPMT</shortName>
        <ecNumber evidence="6">2.4.99.16</ecNumber>
    </recommendedName>
    <alternativeName>
        <fullName evidence="6">(1-&gt;4)-alpha-D-glucan:maltose-1-phosphate alpha-D-maltosyltransferase</fullName>
    </alternativeName>
</protein>
<evidence type="ECO:0000256" key="1">
    <source>
        <dbReference type="ARBA" id="ARBA00011738"/>
    </source>
</evidence>
<feature type="active site" description="Proton donor" evidence="6">
    <location>
        <position position="831"/>
    </location>
</feature>
<dbReference type="GO" id="GO:0004553">
    <property type="term" value="F:hydrolase activity, hydrolyzing O-glycosyl compounds"/>
    <property type="evidence" value="ECO:0007669"/>
    <property type="project" value="InterPro"/>
</dbReference>
<feature type="binding site" evidence="6">
    <location>
        <position position="670"/>
    </location>
    <ligand>
        <name>alpha-maltose 1-phosphate</name>
        <dbReference type="ChEBI" id="CHEBI:63576"/>
    </ligand>
</feature>
<name>A0A1V2GUE0_9PROT</name>
<dbReference type="InterPro" id="IPR013783">
    <property type="entry name" value="Ig-like_fold"/>
</dbReference>
<proteinExistence type="inferred from homology"/>
<feature type="domain" description="Glycosyl hydrolase family 13 catalytic" evidence="8">
    <location>
        <begin position="622"/>
        <end position="953"/>
    </location>
</feature>
<feature type="site" description="Transition state stabilizer" evidence="6">
    <location>
        <position position="889"/>
    </location>
</feature>
<comment type="subunit">
    <text evidence="1 6">Homodimer.</text>
</comment>
<feature type="region of interest" description="Disordered" evidence="7">
    <location>
        <begin position="667"/>
        <end position="694"/>
    </location>
</feature>
<dbReference type="Gene3D" id="3.20.20.80">
    <property type="entry name" value="Glycosidases"/>
    <property type="match status" value="2"/>
</dbReference>
<feature type="binding site" evidence="6">
    <location>
        <position position="765"/>
    </location>
    <ligand>
        <name>alpha-maltose 1-phosphate</name>
        <dbReference type="ChEBI" id="CHEBI:63576"/>
    </ligand>
</feature>
<reference evidence="9 10" key="1">
    <citation type="submission" date="2016-10" db="EMBL/GenBank/DDBJ databases">
        <title>Draft Genome sequence of Roseomonas sp. strain M3.</title>
        <authorList>
            <person name="Subhash Y."/>
            <person name="Lee S."/>
        </authorList>
    </citation>
    <scope>NUCLEOTIDE SEQUENCE [LARGE SCALE GENOMIC DNA]</scope>
    <source>
        <strain evidence="9 10">M3</strain>
    </source>
</reference>
<dbReference type="PANTHER" id="PTHR47786:SF2">
    <property type="entry name" value="GLYCOSYL HYDROLASE FAMILY 13 CATALYTIC DOMAIN-CONTAINING PROTEIN"/>
    <property type="match status" value="1"/>
</dbReference>
<comment type="catalytic activity">
    <reaction evidence="5 6">
        <text>alpha-maltose 1-phosphate + [(1-&gt;4)-alpha-D-glucosyl](n) = [(1-&gt;4)-alpha-D-glucosyl](n+2) + phosphate</text>
        <dbReference type="Rhea" id="RHEA:42692"/>
        <dbReference type="Rhea" id="RHEA-COMP:9584"/>
        <dbReference type="Rhea" id="RHEA-COMP:10183"/>
        <dbReference type="ChEBI" id="CHEBI:15444"/>
        <dbReference type="ChEBI" id="CHEBI:43474"/>
        <dbReference type="ChEBI" id="CHEBI:63576"/>
        <dbReference type="EC" id="2.4.99.16"/>
    </reaction>
</comment>
<dbReference type="GO" id="GO:0030979">
    <property type="term" value="P:alpha-glucan biosynthetic process"/>
    <property type="evidence" value="ECO:0007669"/>
    <property type="project" value="UniProtKB-UniRule"/>
</dbReference>
<comment type="caution">
    <text evidence="9">The sequence shown here is derived from an EMBL/GenBank/DDBJ whole genome shotgun (WGS) entry which is preliminary data.</text>
</comment>
<feature type="binding site" evidence="6">
    <location>
        <begin position="943"/>
        <end position="944"/>
    </location>
    <ligand>
        <name>alpha-maltose 1-phosphate</name>
        <dbReference type="ChEBI" id="CHEBI:63576"/>
    </ligand>
</feature>
<dbReference type="InterPro" id="IPR013780">
    <property type="entry name" value="Glyco_hydro_b"/>
</dbReference>
<gene>
    <name evidence="6" type="primary">glgE</name>
    <name evidence="9" type="ORF">BKE38_28600</name>
</gene>
<dbReference type="PANTHER" id="PTHR47786">
    <property type="entry name" value="ALPHA-1,4-GLUCAN:MALTOSE-1-PHOSPHATE MALTOSYLTRANSFERASE"/>
    <property type="match status" value="1"/>
</dbReference>
<evidence type="ECO:0000313" key="9">
    <source>
        <dbReference type="EMBL" id="ONG43846.1"/>
    </source>
</evidence>
<evidence type="ECO:0000256" key="6">
    <source>
        <dbReference type="HAMAP-Rule" id="MF_02124"/>
    </source>
</evidence>
<dbReference type="AlphaFoldDB" id="A0A1V2GUE0"/>
<dbReference type="Gene3D" id="1.20.58.80">
    <property type="entry name" value="Phosphotransferase system, lactose/cellobiose-type IIA subunit"/>
    <property type="match status" value="1"/>
</dbReference>
<dbReference type="InterPro" id="IPR049171">
    <property type="entry name" value="GLGE_C"/>
</dbReference>
<organism evidence="9 10">
    <name type="scientific">Teichococcus deserti</name>
    <dbReference type="NCBI Taxonomy" id="1817963"/>
    <lineage>
        <taxon>Bacteria</taxon>
        <taxon>Pseudomonadati</taxon>
        <taxon>Pseudomonadota</taxon>
        <taxon>Alphaproteobacteria</taxon>
        <taxon>Acetobacterales</taxon>
        <taxon>Roseomonadaceae</taxon>
        <taxon>Roseomonas</taxon>
    </lineage>
</organism>
<feature type="compositionally biased region" description="Polar residues" evidence="7">
    <location>
        <begin position="673"/>
        <end position="682"/>
    </location>
</feature>
<keyword evidence="3 6" id="KW-0808">Transferase</keyword>
<dbReference type="EMBL" id="MLCO01000460">
    <property type="protein sequence ID" value="ONG43846.1"/>
    <property type="molecule type" value="Genomic_DNA"/>
</dbReference>
<dbReference type="Pfam" id="PF11896">
    <property type="entry name" value="GlgE_dom_N_S"/>
    <property type="match status" value="1"/>
</dbReference>
<comment type="similarity">
    <text evidence="6">Belongs to the glycosyl hydrolase 13 family. GlgE subfamily.</text>
</comment>
<feature type="binding site" evidence="6">
    <location>
        <position position="730"/>
    </location>
    <ligand>
        <name>alpha-maltose 1-phosphate</name>
        <dbReference type="ChEBI" id="CHEBI:63576"/>
    </ligand>
</feature>
<evidence type="ECO:0000256" key="2">
    <source>
        <dbReference type="ARBA" id="ARBA00022676"/>
    </source>
</evidence>
<comment type="function">
    <text evidence="6">Maltosyltransferase that uses maltose 1-phosphate (M1P) as the sugar donor to elongate linear or branched alpha-(1-&gt;4)-glucans. Is involved in a branched alpha-glucan biosynthetic pathway from trehalose, together with TreS, Mak and GlgB.</text>
</comment>
<keyword evidence="10" id="KW-1185">Reference proteome</keyword>
<dbReference type="SMART" id="SM00642">
    <property type="entry name" value="Aamy"/>
    <property type="match status" value="1"/>
</dbReference>
<dbReference type="Proteomes" id="UP000188879">
    <property type="component" value="Unassembled WGS sequence"/>
</dbReference>
<feature type="binding site" evidence="6">
    <location>
        <position position="803"/>
    </location>
    <ligand>
        <name>alpha-maltose 1-phosphate</name>
        <dbReference type="ChEBI" id="CHEBI:63576"/>
    </ligand>
</feature>
<dbReference type="RefSeq" id="WP_076960580.1">
    <property type="nucleotide sequence ID" value="NZ_MLCO01000460.1"/>
</dbReference>
<dbReference type="Pfam" id="PF21702">
    <property type="entry name" value="GLGE_C"/>
    <property type="match status" value="1"/>
</dbReference>
<dbReference type="InterPro" id="IPR026585">
    <property type="entry name" value="GlgE"/>
</dbReference>
<feature type="active site" description="Nucleophile" evidence="6">
    <location>
        <position position="802"/>
    </location>
</feature>
<evidence type="ECO:0000256" key="5">
    <source>
        <dbReference type="ARBA" id="ARBA00048735"/>
    </source>
</evidence>
<evidence type="ECO:0000256" key="3">
    <source>
        <dbReference type="ARBA" id="ARBA00022679"/>
    </source>
</evidence>
<dbReference type="HAMAP" id="MF_02124">
    <property type="entry name" value="GlgE"/>
    <property type="match status" value="1"/>
</dbReference>
<dbReference type="GO" id="GO:0016758">
    <property type="term" value="F:hexosyltransferase activity"/>
    <property type="evidence" value="ECO:0007669"/>
    <property type="project" value="UniProtKB-UniRule"/>
</dbReference>
<accession>A0A1V2GUE0</accession>
<dbReference type="Gene3D" id="2.60.40.1180">
    <property type="entry name" value="Golgi alpha-mannosidase II"/>
    <property type="match status" value="1"/>
</dbReference>
<dbReference type="Gene3D" id="2.60.40.10">
    <property type="entry name" value="Immunoglobulins"/>
    <property type="match status" value="1"/>
</dbReference>
<evidence type="ECO:0000256" key="4">
    <source>
        <dbReference type="ARBA" id="ARBA00023277"/>
    </source>
</evidence>
<dbReference type="EC" id="2.4.99.16" evidence="6"/>
<dbReference type="InterPro" id="IPR006047">
    <property type="entry name" value="GH13_cat_dom"/>
</dbReference>
<evidence type="ECO:0000256" key="7">
    <source>
        <dbReference type="SAM" id="MobiDB-lite"/>
    </source>
</evidence>
<dbReference type="InterPro" id="IPR017853">
    <property type="entry name" value="GH"/>
</dbReference>
<dbReference type="SUPFAM" id="SSF51445">
    <property type="entry name" value="(Trans)glycosidases"/>
    <property type="match status" value="2"/>
</dbReference>
<evidence type="ECO:0000313" key="10">
    <source>
        <dbReference type="Proteomes" id="UP000188879"/>
    </source>
</evidence>
<keyword evidence="4 6" id="KW-0119">Carbohydrate metabolism</keyword>
<keyword evidence="2 6" id="KW-0328">Glycosyltransferase</keyword>